<dbReference type="eggNOG" id="COG1463">
    <property type="taxonomic scope" value="Bacteria"/>
</dbReference>
<dbReference type="InterPro" id="IPR052336">
    <property type="entry name" value="MlaD_Phospholipid_Transporter"/>
</dbReference>
<evidence type="ECO:0000256" key="1">
    <source>
        <dbReference type="SAM" id="MobiDB-lite"/>
    </source>
</evidence>
<feature type="region of interest" description="Disordered" evidence="1">
    <location>
        <begin position="308"/>
        <end position="329"/>
    </location>
</feature>
<accession>A5G2X3</accession>
<dbReference type="Proteomes" id="UP000000245">
    <property type="component" value="Chromosome"/>
</dbReference>
<keyword evidence="2" id="KW-1133">Transmembrane helix</keyword>
<sequence length="329" mass="35746">MEPRGAALRTGLFVIGAIVVLVGLVFLLSGNMFRPGAVYESYFRESVQGLDVGSAVKFRGVTIGKVSEIGLVAADYPPPDPKNLNEKVYHQVVVQYRIDPRKLGRDADILEAIQHGLRVQVAPQGITGLAYLELSFVNPQNNPPQSVPWTPHHLVIPSVPSTLTEVQDAVQGFLNNMRHVKLGRTIDTLTSMIDTVNRELTTGSAHEALANVNGLLVELKHQVRQADLPATTRSMRTLADGTQTREILQQLETTSAALAKASAAMPALIAQSEATIRHANEATAMVERQMLPILQSLKQASANLEDLSDTLKRNPAAALRGREPPRETP</sequence>
<dbReference type="RefSeq" id="WP_007423491.1">
    <property type="nucleotide sequence ID" value="NC_009484.1"/>
</dbReference>
<evidence type="ECO:0000313" key="4">
    <source>
        <dbReference type="EMBL" id="ABQ32205.1"/>
    </source>
</evidence>
<keyword evidence="2" id="KW-0812">Transmembrane</keyword>
<dbReference type="InterPro" id="IPR003399">
    <property type="entry name" value="Mce/MlaD"/>
</dbReference>
<dbReference type="EMBL" id="CP000697">
    <property type="protein sequence ID" value="ABQ32205.1"/>
    <property type="molecule type" value="Genomic_DNA"/>
</dbReference>
<name>A5G2X3_ACICJ</name>
<evidence type="ECO:0000313" key="5">
    <source>
        <dbReference type="Proteomes" id="UP000000245"/>
    </source>
</evidence>
<protein>
    <submittedName>
        <fullName evidence="4">Mammalian cell entry related domain protein</fullName>
    </submittedName>
</protein>
<evidence type="ECO:0000256" key="2">
    <source>
        <dbReference type="SAM" id="Phobius"/>
    </source>
</evidence>
<dbReference type="PANTHER" id="PTHR33371">
    <property type="entry name" value="INTERMEMBRANE PHOSPHOLIPID TRANSPORT SYSTEM BINDING PROTEIN MLAD-RELATED"/>
    <property type="match status" value="1"/>
</dbReference>
<dbReference type="AlphaFoldDB" id="A5G2X3"/>
<dbReference type="HOGENOM" id="CLU_013850_2_0_5"/>
<feature type="transmembrane region" description="Helical" evidence="2">
    <location>
        <begin position="12"/>
        <end position="33"/>
    </location>
</feature>
<proteinExistence type="predicted"/>
<dbReference type="PANTHER" id="PTHR33371:SF4">
    <property type="entry name" value="INTERMEMBRANE PHOSPHOLIPID TRANSPORT SYSTEM BINDING PROTEIN MLAD"/>
    <property type="match status" value="1"/>
</dbReference>
<evidence type="ECO:0000259" key="3">
    <source>
        <dbReference type="Pfam" id="PF02470"/>
    </source>
</evidence>
<gene>
    <name evidence="4" type="ordered locus">Acry_3015</name>
</gene>
<reference evidence="4 5" key="1">
    <citation type="submission" date="2007-05" db="EMBL/GenBank/DDBJ databases">
        <title>Complete sequence of chromosome of Acidiphilium cryptum JF-5.</title>
        <authorList>
            <consortium name="US DOE Joint Genome Institute"/>
            <person name="Copeland A."/>
            <person name="Lucas S."/>
            <person name="Lapidus A."/>
            <person name="Barry K."/>
            <person name="Detter J.C."/>
            <person name="Glavina del Rio T."/>
            <person name="Hammon N."/>
            <person name="Israni S."/>
            <person name="Dalin E."/>
            <person name="Tice H."/>
            <person name="Pitluck S."/>
            <person name="Sims D."/>
            <person name="Brettin T."/>
            <person name="Bruce D."/>
            <person name="Han C."/>
            <person name="Schmutz J."/>
            <person name="Larimer F."/>
            <person name="Land M."/>
            <person name="Hauser L."/>
            <person name="Kyrpides N."/>
            <person name="Kim E."/>
            <person name="Magnuson T."/>
            <person name="Richardson P."/>
        </authorList>
    </citation>
    <scope>NUCLEOTIDE SEQUENCE [LARGE SCALE GENOMIC DNA]</scope>
    <source>
        <strain evidence="4 5">JF-5</strain>
    </source>
</reference>
<organism evidence="4 5">
    <name type="scientific">Acidiphilium cryptum (strain JF-5)</name>
    <dbReference type="NCBI Taxonomy" id="349163"/>
    <lineage>
        <taxon>Bacteria</taxon>
        <taxon>Pseudomonadati</taxon>
        <taxon>Pseudomonadota</taxon>
        <taxon>Alphaproteobacteria</taxon>
        <taxon>Acetobacterales</taxon>
        <taxon>Acidocellaceae</taxon>
        <taxon>Acidiphilium</taxon>
    </lineage>
</organism>
<keyword evidence="2" id="KW-0472">Membrane</keyword>
<feature type="domain" description="Mce/MlaD" evidence="3">
    <location>
        <begin position="40"/>
        <end position="135"/>
    </location>
</feature>
<keyword evidence="5" id="KW-1185">Reference proteome</keyword>
<feature type="compositionally biased region" description="Basic and acidic residues" evidence="1">
    <location>
        <begin position="320"/>
        <end position="329"/>
    </location>
</feature>
<dbReference type="STRING" id="349163.Acry_3015"/>
<dbReference type="Pfam" id="PF02470">
    <property type="entry name" value="MlaD"/>
    <property type="match status" value="1"/>
</dbReference>
<dbReference type="KEGG" id="acr:Acry_3015"/>